<gene>
    <name evidence="3" type="ORF">WMO26_08945</name>
</gene>
<dbReference type="PANTHER" id="PTHR47618">
    <property type="entry name" value="BIFUNCTIONAL OLIGORIBONUCLEASE AND PAP PHOSPHATASE NRNA"/>
    <property type="match status" value="1"/>
</dbReference>
<dbReference type="Gene3D" id="3.10.310.30">
    <property type="match status" value="1"/>
</dbReference>
<dbReference type="InterPro" id="IPR003156">
    <property type="entry name" value="DHHA1_dom"/>
</dbReference>
<dbReference type="EC" id="3.1.3.7" evidence="3"/>
<keyword evidence="3" id="KW-0378">Hydrolase</keyword>
<dbReference type="InterPro" id="IPR051319">
    <property type="entry name" value="Oligoribo/pAp-PDE_c-di-AMP_PDE"/>
</dbReference>
<dbReference type="SUPFAM" id="SSF64182">
    <property type="entry name" value="DHH phosphoesterases"/>
    <property type="match status" value="1"/>
</dbReference>
<evidence type="ECO:0000313" key="4">
    <source>
        <dbReference type="Proteomes" id="UP001489509"/>
    </source>
</evidence>
<dbReference type="RefSeq" id="WP_349219762.1">
    <property type="nucleotide sequence ID" value="NZ_JBBMFD010000015.1"/>
</dbReference>
<keyword evidence="4" id="KW-1185">Reference proteome</keyword>
<sequence length="322" mass="35412">MREVTTAQAAQMLREADDILILTHQYPDGDTLGCAFAMCRGLLSMGKRARVVCSDPIPQKYSYLYHDMKECAFEPGFILAVDVADAPLLGSGLSEYADRVDLCIDHHHSNTKYAANLLLKEYAAAAEVVFEVLLELDVTIDEDIAAAIYTGISTDTGCFKYANTTAQSHAIAAQMMRVGIDTYPINRLMFEIKSRARFEIERLALESVEYYFDGICAVMYITKQMLQKSKALESDLDGLTPIPRQIDGVQIGVTLREKSDGAWKISVRTGVEFNASSICGRLGGGGHMRAAGCTVTGTAREACDKILKEIAAEREDERNSVH</sequence>
<accession>A0ABV1E0W7</accession>
<evidence type="ECO:0000259" key="2">
    <source>
        <dbReference type="Pfam" id="PF02272"/>
    </source>
</evidence>
<protein>
    <submittedName>
        <fullName evidence="3">Bifunctional oligoribonuclease/PAP phosphatase NrnA</fullName>
        <ecNumber evidence="3">3.1.3.7</ecNumber>
    </submittedName>
</protein>
<evidence type="ECO:0000313" key="3">
    <source>
        <dbReference type="EMBL" id="MEQ2440950.1"/>
    </source>
</evidence>
<comment type="caution">
    <text evidence="3">The sequence shown here is derived from an EMBL/GenBank/DDBJ whole genome shotgun (WGS) entry which is preliminary data.</text>
</comment>
<dbReference type="InterPro" id="IPR038763">
    <property type="entry name" value="DHH_sf"/>
</dbReference>
<organism evidence="3 4">
    <name type="scientific">Solibaculum intestinale</name>
    <dbReference type="NCBI Taxonomy" id="3133165"/>
    <lineage>
        <taxon>Bacteria</taxon>
        <taxon>Bacillati</taxon>
        <taxon>Bacillota</taxon>
        <taxon>Clostridia</taxon>
        <taxon>Eubacteriales</taxon>
        <taxon>Oscillospiraceae</taxon>
        <taxon>Solibaculum</taxon>
    </lineage>
</organism>
<dbReference type="InterPro" id="IPR001667">
    <property type="entry name" value="DDH_dom"/>
</dbReference>
<evidence type="ECO:0000259" key="1">
    <source>
        <dbReference type="Pfam" id="PF01368"/>
    </source>
</evidence>
<dbReference type="PANTHER" id="PTHR47618:SF1">
    <property type="entry name" value="BIFUNCTIONAL OLIGORIBONUCLEASE AND PAP PHOSPHATASE NRNA"/>
    <property type="match status" value="1"/>
</dbReference>
<dbReference type="Pfam" id="PF02272">
    <property type="entry name" value="DHHA1"/>
    <property type="match status" value="1"/>
</dbReference>
<dbReference type="Gene3D" id="3.90.1640.10">
    <property type="entry name" value="inorganic pyrophosphatase (n-terminal core)"/>
    <property type="match status" value="1"/>
</dbReference>
<reference evidence="3 4" key="1">
    <citation type="submission" date="2024-03" db="EMBL/GenBank/DDBJ databases">
        <title>Human intestinal bacterial collection.</title>
        <authorList>
            <person name="Pauvert C."/>
            <person name="Hitch T.C.A."/>
            <person name="Clavel T."/>
        </authorList>
    </citation>
    <scope>NUCLEOTIDE SEQUENCE [LARGE SCALE GENOMIC DNA]</scope>
    <source>
        <strain evidence="3 4">CLA-JM-H44</strain>
    </source>
</reference>
<dbReference type="Pfam" id="PF01368">
    <property type="entry name" value="DHH"/>
    <property type="match status" value="1"/>
</dbReference>
<dbReference type="GO" id="GO:0008441">
    <property type="term" value="F:3'(2'),5'-bisphosphate nucleotidase activity"/>
    <property type="evidence" value="ECO:0007669"/>
    <property type="project" value="UniProtKB-EC"/>
</dbReference>
<dbReference type="Proteomes" id="UP001489509">
    <property type="component" value="Unassembled WGS sequence"/>
</dbReference>
<proteinExistence type="predicted"/>
<feature type="domain" description="DHHA1" evidence="2">
    <location>
        <begin position="242"/>
        <end position="311"/>
    </location>
</feature>
<dbReference type="EMBL" id="JBBMFD010000015">
    <property type="protein sequence ID" value="MEQ2440950.1"/>
    <property type="molecule type" value="Genomic_DNA"/>
</dbReference>
<feature type="domain" description="DDH" evidence="1">
    <location>
        <begin position="19"/>
        <end position="152"/>
    </location>
</feature>
<name>A0ABV1E0W7_9FIRM</name>